<comment type="caution">
    <text evidence="2">The sequence shown here is derived from an EMBL/GenBank/DDBJ whole genome shotgun (WGS) entry which is preliminary data.</text>
</comment>
<evidence type="ECO:0000313" key="3">
    <source>
        <dbReference type="Proteomes" id="UP001386437"/>
    </source>
</evidence>
<dbReference type="RefSeq" id="WP_336596569.1">
    <property type="nucleotide sequence ID" value="NZ_JACFYJ010000002.1"/>
</dbReference>
<reference evidence="2 3" key="1">
    <citation type="journal article" date="2022" name="Arch. Microbiol.">
        <title>Paraburkholderia bengalensis sp. nov. isolated from roots of Oryza sativa, IR64.</title>
        <authorList>
            <person name="Nag P."/>
            <person name="Mondal N."/>
            <person name="Sarkar J."/>
            <person name="Das S."/>
        </authorList>
    </citation>
    <scope>NUCLEOTIDE SEQUENCE [LARGE SCALE GENOMIC DNA]</scope>
    <source>
        <strain evidence="2 3">IR64_4_BI</strain>
    </source>
</reference>
<protein>
    <submittedName>
        <fullName evidence="2">Uncharacterized protein</fullName>
    </submittedName>
</protein>
<organism evidence="2 3">
    <name type="scientific">Paraburkholderia bengalensis</name>
    <dbReference type="NCBI Taxonomy" id="2747562"/>
    <lineage>
        <taxon>Bacteria</taxon>
        <taxon>Pseudomonadati</taxon>
        <taxon>Pseudomonadota</taxon>
        <taxon>Betaproteobacteria</taxon>
        <taxon>Burkholderiales</taxon>
        <taxon>Burkholderiaceae</taxon>
        <taxon>Paraburkholderia</taxon>
    </lineage>
</organism>
<feature type="chain" id="PRO_5045374643" evidence="1">
    <location>
        <begin position="23"/>
        <end position="93"/>
    </location>
</feature>
<proteinExistence type="predicted"/>
<keyword evidence="1" id="KW-0732">Signal</keyword>
<feature type="signal peptide" evidence="1">
    <location>
        <begin position="1"/>
        <end position="22"/>
    </location>
</feature>
<gene>
    <name evidence="2" type="ORF">H3V53_02510</name>
</gene>
<sequence>MKSLTRTIVIAAALAIPAVSFAQTDSPANAQATQGVAATSYGGTADGSGAAGASTQGNARHHLFGFAHRNGNRSQSSDTCVGPVSYCDIFFGS</sequence>
<accession>A0ABU8IKV5</accession>
<evidence type="ECO:0000313" key="2">
    <source>
        <dbReference type="EMBL" id="MEI5996119.1"/>
    </source>
</evidence>
<name>A0ABU8IKV5_9BURK</name>
<dbReference type="Proteomes" id="UP001386437">
    <property type="component" value="Unassembled WGS sequence"/>
</dbReference>
<evidence type="ECO:0000256" key="1">
    <source>
        <dbReference type="SAM" id="SignalP"/>
    </source>
</evidence>
<dbReference type="EMBL" id="JACFYJ010000002">
    <property type="protein sequence ID" value="MEI5996119.1"/>
    <property type="molecule type" value="Genomic_DNA"/>
</dbReference>
<keyword evidence="3" id="KW-1185">Reference proteome</keyword>